<dbReference type="InterPro" id="IPR050557">
    <property type="entry name" value="RTX_toxin/Mannuronan_C5-epim"/>
</dbReference>
<comment type="caution">
    <text evidence="8">The sequence shown here is derived from an EMBL/GenBank/DDBJ whole genome shotgun (WGS) entry which is preliminary data.</text>
</comment>
<feature type="region of interest" description="Disordered" evidence="6">
    <location>
        <begin position="441"/>
        <end position="460"/>
    </location>
</feature>
<keyword evidence="9" id="KW-1185">Reference proteome</keyword>
<dbReference type="Pfam" id="PF08548">
    <property type="entry name" value="Peptidase_M10_C"/>
    <property type="match status" value="1"/>
</dbReference>
<dbReference type="InterPro" id="IPR034033">
    <property type="entry name" value="Serralysin-like"/>
</dbReference>
<evidence type="ECO:0000256" key="3">
    <source>
        <dbReference type="ARBA" id="ARBA00009490"/>
    </source>
</evidence>
<feature type="compositionally biased region" description="Basic and acidic residues" evidence="6">
    <location>
        <begin position="448"/>
        <end position="460"/>
    </location>
</feature>
<feature type="region of interest" description="Disordered" evidence="6">
    <location>
        <begin position="522"/>
        <end position="632"/>
    </location>
</feature>
<name>W4HKS7_9RHOB</name>
<dbReference type="Pfam" id="PF00353">
    <property type="entry name" value="HemolysinCabind"/>
    <property type="match status" value="6"/>
</dbReference>
<dbReference type="InterPro" id="IPR006026">
    <property type="entry name" value="Peptidase_Metallo"/>
</dbReference>
<dbReference type="InterPro" id="IPR018511">
    <property type="entry name" value="Hemolysin-typ_Ca-bd_CS"/>
</dbReference>
<dbReference type="CDD" id="cd04277">
    <property type="entry name" value="ZnMc_serralysin_like"/>
    <property type="match status" value="1"/>
</dbReference>
<dbReference type="GO" id="GO:0008237">
    <property type="term" value="F:metallopeptidase activity"/>
    <property type="evidence" value="ECO:0007669"/>
    <property type="project" value="InterPro"/>
</dbReference>
<evidence type="ECO:0000313" key="8">
    <source>
        <dbReference type="EMBL" id="ETW12736.1"/>
    </source>
</evidence>
<organism evidence="8 9">
    <name type="scientific">Roseivivax marinus</name>
    <dbReference type="NCBI Taxonomy" id="1379903"/>
    <lineage>
        <taxon>Bacteria</taxon>
        <taxon>Pseudomonadati</taxon>
        <taxon>Pseudomonadota</taxon>
        <taxon>Alphaproteobacteria</taxon>
        <taxon>Rhodobacterales</taxon>
        <taxon>Roseobacteraceae</taxon>
        <taxon>Roseivivax</taxon>
    </lineage>
</organism>
<dbReference type="Proteomes" id="UP000019063">
    <property type="component" value="Unassembled WGS sequence"/>
</dbReference>
<feature type="compositionally biased region" description="Gly residues" evidence="6">
    <location>
        <begin position="569"/>
        <end position="578"/>
    </location>
</feature>
<evidence type="ECO:0000256" key="5">
    <source>
        <dbReference type="ARBA" id="ARBA00022737"/>
    </source>
</evidence>
<dbReference type="SMART" id="SM00235">
    <property type="entry name" value="ZnMc"/>
    <property type="match status" value="1"/>
</dbReference>
<comment type="cofactor">
    <cofactor evidence="1">
        <name>Ca(2+)</name>
        <dbReference type="ChEBI" id="CHEBI:29108"/>
    </cofactor>
</comment>
<protein>
    <submittedName>
        <fullName evidence="8">Peptidase domain-containing protein</fullName>
    </submittedName>
</protein>
<keyword evidence="5" id="KW-0677">Repeat</keyword>
<dbReference type="GO" id="GO:0005615">
    <property type="term" value="C:extracellular space"/>
    <property type="evidence" value="ECO:0007669"/>
    <property type="project" value="InterPro"/>
</dbReference>
<comment type="subcellular location">
    <subcellularLocation>
        <location evidence="2">Secreted</location>
    </subcellularLocation>
</comment>
<dbReference type="STRING" id="1379903.ATO8_09343"/>
<dbReference type="AlphaFoldDB" id="W4HKS7"/>
<dbReference type="SUPFAM" id="SSF51120">
    <property type="entry name" value="beta-Roll"/>
    <property type="match status" value="3"/>
</dbReference>
<keyword evidence="4" id="KW-0964">Secreted</keyword>
<dbReference type="GO" id="GO:0008270">
    <property type="term" value="F:zinc ion binding"/>
    <property type="evidence" value="ECO:0007669"/>
    <property type="project" value="InterPro"/>
</dbReference>
<sequence>MSFADLAGSTTLGAVSRAMAAADNTEGDDAPAGASSPYSTPLGAVFQGQLGSGDTDWVEVTLEAGESYVFLSWGTGGQAAGIDDTVLTLYAGDGREIASNDDILPTYGNLFSAITYEAEADGTHWLGVSGFDGEAGDYRVLAASDTFDAELAAIYMTEVDWGAPTTLRFDLDATRTLTVNLTALTGEGQHLARWALEAWEVAAGITFTEVRGSADITFDDDRSGAFAGPSSYLVNSGLNAYSDVNVGTEWIERYGSDYGSYGYQTYLHEIGHALGLGHAGPYEGVATYGVDNLFANDSTQLTVMSYFDPDDNPEVAGEDVNILTPMPADVLAIQSLYGTATAYAGDTTWGANSNVGGMLGQAFAILYDGASPGQIAWADEDVAYTVFDSGGTDTLDFSTATEHQRIDMRAGAASDVGGVDGGLVIAVGTVIENARGGSGDDTIAGNDADNRLEGGRGNDRVRGGAGIDTAVLGVALSSVTATSTEDGIRIVSSEGTDLFSSIERFAFSDGVVTAAELLSGFGAGVEPDETPVTTGDPVVENDTPAPAESSDPDTTEDEPVQLADDSGAGASGSSGGGTPSEPGDDIDEGTGPSGTDVVDSPSETAPEPDATAGVLRAGGAGDDTLTGTDFDDTIAGQQGADMLYGLGGADRISASDGDDTVLGGDGDDMIGGGLGNDSIDAGDGDDTVGGGFGNDTVLGGLGDDVVNGGAGDDLIEGGFGNDTSGAGFHDDRVFGGEGDDSLGGGSGRDSIVGGNGNDAIGAGAGDDTVDGGAGHDFLAGGDRHDLIDGGSGNDTINGGSGNDTMTGRGGADVFVFNEMVAGDRDVITDFEVGTDMIRLSGVENAPGSGLAGYLEALDPTDVAGGTILSWAGHEIRLAGVSAADLTADDFVFV</sequence>
<evidence type="ECO:0000259" key="7">
    <source>
        <dbReference type="SMART" id="SM00235"/>
    </source>
</evidence>
<dbReference type="PANTHER" id="PTHR38340:SF1">
    <property type="entry name" value="S-LAYER PROTEIN"/>
    <property type="match status" value="1"/>
</dbReference>
<dbReference type="InterPro" id="IPR013858">
    <property type="entry name" value="Peptidase_M10B_C"/>
</dbReference>
<feature type="domain" description="Peptidase metallopeptidase" evidence="7">
    <location>
        <begin position="165"/>
        <end position="309"/>
    </location>
</feature>
<dbReference type="PANTHER" id="PTHR38340">
    <property type="entry name" value="S-LAYER PROTEIN"/>
    <property type="match status" value="1"/>
</dbReference>
<reference evidence="8 9" key="1">
    <citation type="journal article" date="2014" name="Antonie Van Leeuwenhoek">
        <title>Roseivivax atlanticus sp. nov., isolated from surface seawater of the Atlantic Ocean.</title>
        <authorList>
            <person name="Li G."/>
            <person name="Lai Q."/>
            <person name="Liu X."/>
            <person name="Sun F."/>
            <person name="Shao Z."/>
        </authorList>
    </citation>
    <scope>NUCLEOTIDE SEQUENCE [LARGE SCALE GENOMIC DNA]</scope>
    <source>
        <strain evidence="8 9">22II-s10s</strain>
    </source>
</reference>
<dbReference type="Gene3D" id="3.40.390.10">
    <property type="entry name" value="Collagenase (Catalytic Domain)"/>
    <property type="match status" value="1"/>
</dbReference>
<evidence type="ECO:0000256" key="4">
    <source>
        <dbReference type="ARBA" id="ARBA00022525"/>
    </source>
</evidence>
<evidence type="ECO:0000313" key="9">
    <source>
        <dbReference type="Proteomes" id="UP000019063"/>
    </source>
</evidence>
<dbReference type="RefSeq" id="WP_131618152.1">
    <property type="nucleotide sequence ID" value="NZ_AQQW01000005.1"/>
</dbReference>
<dbReference type="InterPro" id="IPR024079">
    <property type="entry name" value="MetalloPept_cat_dom_sf"/>
</dbReference>
<dbReference type="eggNOG" id="COG2931">
    <property type="taxonomic scope" value="Bacteria"/>
</dbReference>
<evidence type="ECO:0000256" key="2">
    <source>
        <dbReference type="ARBA" id="ARBA00004613"/>
    </source>
</evidence>
<evidence type="ECO:0000256" key="6">
    <source>
        <dbReference type="SAM" id="MobiDB-lite"/>
    </source>
</evidence>
<dbReference type="PROSITE" id="PS00330">
    <property type="entry name" value="HEMOLYSIN_CALCIUM"/>
    <property type="match status" value="1"/>
</dbReference>
<dbReference type="Gene3D" id="2.60.120.380">
    <property type="match status" value="1"/>
</dbReference>
<dbReference type="InterPro" id="IPR011049">
    <property type="entry name" value="Serralysin-like_metalloprot_C"/>
</dbReference>
<dbReference type="SUPFAM" id="SSF55486">
    <property type="entry name" value="Metalloproteases ('zincins'), catalytic domain"/>
    <property type="match status" value="1"/>
</dbReference>
<gene>
    <name evidence="8" type="ORF">ATO8_09343</name>
</gene>
<proteinExistence type="inferred from homology"/>
<dbReference type="PATRIC" id="fig|1317118.6.peg.1931"/>
<dbReference type="Gene3D" id="2.150.10.10">
    <property type="entry name" value="Serralysin-like metalloprotease, C-terminal"/>
    <property type="match status" value="3"/>
</dbReference>
<dbReference type="PRINTS" id="PR00313">
    <property type="entry name" value="CABNDNGRPT"/>
</dbReference>
<dbReference type="InterPro" id="IPR001343">
    <property type="entry name" value="Hemolysn_Ca-bd"/>
</dbReference>
<feature type="compositionally biased region" description="Acidic residues" evidence="6">
    <location>
        <begin position="550"/>
        <end position="559"/>
    </location>
</feature>
<comment type="similarity">
    <text evidence="3">Belongs to the peptidase M10B family.</text>
</comment>
<evidence type="ECO:0000256" key="1">
    <source>
        <dbReference type="ARBA" id="ARBA00001913"/>
    </source>
</evidence>
<dbReference type="EMBL" id="AQQW01000005">
    <property type="protein sequence ID" value="ETW12736.1"/>
    <property type="molecule type" value="Genomic_DNA"/>
</dbReference>
<accession>W4HKS7</accession>
<dbReference type="GO" id="GO:0005509">
    <property type="term" value="F:calcium ion binding"/>
    <property type="evidence" value="ECO:0007669"/>
    <property type="project" value="InterPro"/>
</dbReference>
<dbReference type="GO" id="GO:0006508">
    <property type="term" value="P:proteolysis"/>
    <property type="evidence" value="ECO:0007669"/>
    <property type="project" value="InterPro"/>
</dbReference>